<dbReference type="AlphaFoldDB" id="A0A7C8MJG5"/>
<sequence>MSAPAGAPPPPPPPPSRPKGMDDLPNELLLSIIVDLSLEDYIILALADYAPLERRGLVPSLTTSTLIRLSYNEAPPFRPSTILTGNLPIEIWLDIMDRLSPEDGVALVFSDRQLIHQLLPPLSRSMILRLWRLWRK</sequence>
<feature type="region of interest" description="Disordered" evidence="1">
    <location>
        <begin position="1"/>
        <end position="21"/>
    </location>
</feature>
<protein>
    <submittedName>
        <fullName evidence="2">Uncharacterized protein</fullName>
    </submittedName>
</protein>
<dbReference type="EMBL" id="JAADJZ010000001">
    <property type="protein sequence ID" value="KAF2878321.1"/>
    <property type="molecule type" value="Genomic_DNA"/>
</dbReference>
<accession>A0A7C8MJG5</accession>
<evidence type="ECO:0000313" key="3">
    <source>
        <dbReference type="Proteomes" id="UP000481861"/>
    </source>
</evidence>
<evidence type="ECO:0000313" key="2">
    <source>
        <dbReference type="EMBL" id="KAF2878321.1"/>
    </source>
</evidence>
<keyword evidence="3" id="KW-1185">Reference proteome</keyword>
<dbReference type="Proteomes" id="UP000481861">
    <property type="component" value="Unassembled WGS sequence"/>
</dbReference>
<reference evidence="2 3" key="1">
    <citation type="submission" date="2020-01" db="EMBL/GenBank/DDBJ databases">
        <authorList>
            <consortium name="DOE Joint Genome Institute"/>
            <person name="Haridas S."/>
            <person name="Albert R."/>
            <person name="Binder M."/>
            <person name="Bloem J."/>
            <person name="Labutti K."/>
            <person name="Salamov A."/>
            <person name="Andreopoulos B."/>
            <person name="Baker S.E."/>
            <person name="Barry K."/>
            <person name="Bills G."/>
            <person name="Bluhm B.H."/>
            <person name="Cannon C."/>
            <person name="Castanera R."/>
            <person name="Culley D.E."/>
            <person name="Daum C."/>
            <person name="Ezra D."/>
            <person name="Gonzalez J.B."/>
            <person name="Henrissat B."/>
            <person name="Kuo A."/>
            <person name="Liang C."/>
            <person name="Lipzen A."/>
            <person name="Lutzoni F."/>
            <person name="Magnuson J."/>
            <person name="Mondo S."/>
            <person name="Nolan M."/>
            <person name="Ohm R."/>
            <person name="Pangilinan J."/>
            <person name="Park H.-J.H."/>
            <person name="Ramirez L."/>
            <person name="Alfaro M."/>
            <person name="Sun H."/>
            <person name="Tritt A."/>
            <person name="Yoshinaga Y."/>
            <person name="Zwiers L.-H.L."/>
            <person name="Turgeon B.G."/>
            <person name="Goodwin S.B."/>
            <person name="Spatafora J.W."/>
            <person name="Crous P.W."/>
            <person name="Grigoriev I.V."/>
        </authorList>
    </citation>
    <scope>NUCLEOTIDE SEQUENCE [LARGE SCALE GENOMIC DNA]</scope>
    <source>
        <strain evidence="2 3">CBS 611.86</strain>
    </source>
</reference>
<organism evidence="2 3">
    <name type="scientific">Massariosphaeria phaeospora</name>
    <dbReference type="NCBI Taxonomy" id="100035"/>
    <lineage>
        <taxon>Eukaryota</taxon>
        <taxon>Fungi</taxon>
        <taxon>Dikarya</taxon>
        <taxon>Ascomycota</taxon>
        <taxon>Pezizomycotina</taxon>
        <taxon>Dothideomycetes</taxon>
        <taxon>Pleosporomycetidae</taxon>
        <taxon>Pleosporales</taxon>
        <taxon>Pleosporales incertae sedis</taxon>
        <taxon>Massariosphaeria</taxon>
    </lineage>
</organism>
<proteinExistence type="predicted"/>
<gene>
    <name evidence="2" type="ORF">BDV95DRAFT_600983</name>
</gene>
<name>A0A7C8MJG5_9PLEO</name>
<feature type="compositionally biased region" description="Pro residues" evidence="1">
    <location>
        <begin position="1"/>
        <end position="17"/>
    </location>
</feature>
<evidence type="ECO:0000256" key="1">
    <source>
        <dbReference type="SAM" id="MobiDB-lite"/>
    </source>
</evidence>
<comment type="caution">
    <text evidence="2">The sequence shown here is derived from an EMBL/GenBank/DDBJ whole genome shotgun (WGS) entry which is preliminary data.</text>
</comment>